<feature type="domain" description="MD-2-related lipid-recognition" evidence="5">
    <location>
        <begin position="73"/>
        <end position="159"/>
    </location>
</feature>
<keyword evidence="8" id="KW-1185">Reference proteome</keyword>
<evidence type="ECO:0000256" key="2">
    <source>
        <dbReference type="SAM" id="MobiDB-lite"/>
    </source>
</evidence>
<feature type="signal peptide" evidence="4">
    <location>
        <begin position="1"/>
        <end position="30"/>
    </location>
</feature>
<feature type="transmembrane region" description="Helical" evidence="3">
    <location>
        <begin position="446"/>
        <end position="476"/>
    </location>
</feature>
<keyword evidence="3" id="KW-0812">Transmembrane</keyword>
<name>A0ABR2W768_9FUNG</name>
<evidence type="ECO:0000259" key="6">
    <source>
        <dbReference type="Pfam" id="PF06011"/>
    </source>
</evidence>
<proteinExistence type="predicted"/>
<dbReference type="Proteomes" id="UP001479436">
    <property type="component" value="Unassembled WGS sequence"/>
</dbReference>
<gene>
    <name evidence="7" type="ORF">K7432_003075</name>
</gene>
<accession>A0ABR2W768</accession>
<evidence type="ECO:0000313" key="7">
    <source>
        <dbReference type="EMBL" id="KAK9721892.1"/>
    </source>
</evidence>
<protein>
    <recommendedName>
        <fullName evidence="1">Phosphatidylglycerol/phosphatidylinositol transfer protein</fullName>
    </recommendedName>
</protein>
<feature type="region of interest" description="Disordered" evidence="2">
    <location>
        <begin position="565"/>
        <end position="599"/>
    </location>
</feature>
<feature type="transmembrane region" description="Helical" evidence="3">
    <location>
        <begin position="380"/>
        <end position="400"/>
    </location>
</feature>
<feature type="transmembrane region" description="Helical" evidence="3">
    <location>
        <begin position="525"/>
        <end position="551"/>
    </location>
</feature>
<dbReference type="Pfam" id="PF06011">
    <property type="entry name" value="TRP"/>
    <property type="match status" value="1"/>
</dbReference>
<evidence type="ECO:0000256" key="4">
    <source>
        <dbReference type="SAM" id="SignalP"/>
    </source>
</evidence>
<evidence type="ECO:0000256" key="1">
    <source>
        <dbReference type="ARBA" id="ARBA00016056"/>
    </source>
</evidence>
<feature type="transmembrane region" description="Helical" evidence="3">
    <location>
        <begin position="169"/>
        <end position="195"/>
    </location>
</feature>
<evidence type="ECO:0000259" key="5">
    <source>
        <dbReference type="Pfam" id="PF02221"/>
    </source>
</evidence>
<keyword evidence="3" id="KW-0472">Membrane</keyword>
<dbReference type="EMBL" id="JASJQH010006965">
    <property type="protein sequence ID" value="KAK9721892.1"/>
    <property type="molecule type" value="Genomic_DNA"/>
</dbReference>
<keyword evidence="4" id="KW-0732">Signal</keyword>
<dbReference type="InterPro" id="IPR014756">
    <property type="entry name" value="Ig_E-set"/>
</dbReference>
<feature type="transmembrane region" description="Helical" evidence="3">
    <location>
        <begin position="497"/>
        <end position="513"/>
    </location>
</feature>
<dbReference type="SUPFAM" id="SSF81296">
    <property type="entry name" value="E set domains"/>
    <property type="match status" value="1"/>
</dbReference>
<feature type="domain" description="TRP C-terminal" evidence="6">
    <location>
        <begin position="287"/>
        <end position="559"/>
    </location>
</feature>
<evidence type="ECO:0000256" key="3">
    <source>
        <dbReference type="SAM" id="Phobius"/>
    </source>
</evidence>
<reference evidence="7 8" key="1">
    <citation type="submission" date="2023-04" db="EMBL/GenBank/DDBJ databases">
        <title>Genome of Basidiobolus ranarum AG-B5.</title>
        <authorList>
            <person name="Stajich J.E."/>
            <person name="Carter-House D."/>
            <person name="Gryganskyi A."/>
        </authorList>
    </citation>
    <scope>NUCLEOTIDE SEQUENCE [LARGE SCALE GENOMIC DNA]</scope>
    <source>
        <strain evidence="7 8">AG-B5</strain>
    </source>
</reference>
<sequence>MSTRSSHFHRYSLFCLLYFVFAFYIFSTEAKTAFTKISRCGRINQSWIPITGTSELDAVKRTLDISVIGATDSLPLKGRVNPESPFNASAVFFGSMADISILKFQEFQLCEELGGCPVEGPRNVTFTKHLNLPKFVPFVDIRIMTYLLDEVAGEYGCFELVRDQTDQPYFYILVIAVFCSILLSVLMQFVGYVLGEARNIFVFSSKFGMTGDIQGLQYPGFVDMVYYLQFVVVTALLNLDYPYFYQSFISDFHSIMFVLGDEVTNHAARKARGLANVPVPMYSPEQHGLEFFAHYIGLEAGDLFISLLILMAMVLICVFVVSIIVTYVGSLVKTRTDGSPYSRKKHIAFVAGNVLRVLLLFHLPLTLFAFYQLYTHKTTWVTAVAAVVLVILSFGVIGAILGHMLRIAPQSIIFIDAFYMLLYGPLYNNYTSETCRFAFVDVGYRLILAAIIGLGQGSGLVQLILILCLEVGNFYAIVGTHPWISLPVNRWEICRQAMKILLVSLLFAFLPSVNANNTAKAWCGLVMIFLMIFFQLVWIVKILWNIVVMILRKYLNRRVNNPVPEPTKPGKMYSRPASIASNNPPPTTRTEPTNSLDYSNDGVRYSGFNDSHSYNSQDKSQLSPYEKYMANLRENAGLRHSFAMEDSNGNRPYAYQDSDPSQSSFALDEYPHREVPTQQVKLPKFFSAKNND</sequence>
<dbReference type="InterPro" id="IPR040241">
    <property type="entry name" value="TRP_Flc/Pkd2-like"/>
</dbReference>
<comment type="caution">
    <text evidence="7">The sequence shown here is derived from an EMBL/GenBank/DDBJ whole genome shotgun (WGS) entry which is preliminary data.</text>
</comment>
<feature type="transmembrane region" description="Helical" evidence="3">
    <location>
        <begin position="303"/>
        <end position="332"/>
    </location>
</feature>
<keyword evidence="3" id="KW-1133">Transmembrane helix</keyword>
<feature type="transmembrane region" description="Helical" evidence="3">
    <location>
        <begin position="216"/>
        <end position="237"/>
    </location>
</feature>
<dbReference type="PANTHER" id="PTHR31145:SF6">
    <property type="entry name" value="INTEGRAL MEMBRANE PROTEIN (AFU_ORTHOLOGUE AFUA_7G01610)"/>
    <property type="match status" value="1"/>
</dbReference>
<evidence type="ECO:0000313" key="8">
    <source>
        <dbReference type="Proteomes" id="UP001479436"/>
    </source>
</evidence>
<dbReference type="InterPro" id="IPR010308">
    <property type="entry name" value="TRP_C"/>
</dbReference>
<dbReference type="PANTHER" id="PTHR31145">
    <property type="entry name" value="INTEGRAL MEMBRANE PROTEIN (AFU_ORTHOLOGUE AFUA_7G01610)"/>
    <property type="match status" value="1"/>
</dbReference>
<feature type="transmembrane region" description="Helical" evidence="3">
    <location>
        <begin position="407"/>
        <end position="426"/>
    </location>
</feature>
<organism evidence="7 8">
    <name type="scientific">Basidiobolus ranarum</name>
    <dbReference type="NCBI Taxonomy" id="34480"/>
    <lineage>
        <taxon>Eukaryota</taxon>
        <taxon>Fungi</taxon>
        <taxon>Fungi incertae sedis</taxon>
        <taxon>Zoopagomycota</taxon>
        <taxon>Entomophthoromycotina</taxon>
        <taxon>Basidiobolomycetes</taxon>
        <taxon>Basidiobolales</taxon>
        <taxon>Basidiobolaceae</taxon>
        <taxon>Basidiobolus</taxon>
    </lineage>
</organism>
<dbReference type="Pfam" id="PF02221">
    <property type="entry name" value="E1_DerP2_DerF2"/>
    <property type="match status" value="1"/>
</dbReference>
<feature type="chain" id="PRO_5047443298" description="Phosphatidylglycerol/phosphatidylinositol transfer protein" evidence="4">
    <location>
        <begin position="31"/>
        <end position="692"/>
    </location>
</feature>
<feature type="region of interest" description="Disordered" evidence="2">
    <location>
        <begin position="643"/>
        <end position="692"/>
    </location>
</feature>
<feature type="transmembrane region" description="Helical" evidence="3">
    <location>
        <begin position="353"/>
        <end position="374"/>
    </location>
</feature>
<dbReference type="InterPro" id="IPR003172">
    <property type="entry name" value="ML_dom"/>
</dbReference>